<comment type="caution">
    <text evidence="2">The sequence shown here is derived from an EMBL/GenBank/DDBJ whole genome shotgun (WGS) entry which is preliminary data.</text>
</comment>
<feature type="domain" description="Glycosyltransferase 2-like" evidence="1">
    <location>
        <begin position="3"/>
        <end position="112"/>
    </location>
</feature>
<dbReference type="EMBL" id="NOZQ01000214">
    <property type="protein sequence ID" value="OYD13822.1"/>
    <property type="molecule type" value="Genomic_DNA"/>
</dbReference>
<accession>A0A235BNS1</accession>
<dbReference type="PANTHER" id="PTHR43179">
    <property type="entry name" value="RHAMNOSYLTRANSFERASE WBBL"/>
    <property type="match status" value="1"/>
</dbReference>
<dbReference type="Gene3D" id="3.90.550.10">
    <property type="entry name" value="Spore Coat Polysaccharide Biosynthesis Protein SpsA, Chain A"/>
    <property type="match status" value="1"/>
</dbReference>
<proteinExistence type="predicted"/>
<dbReference type="Proteomes" id="UP000215215">
    <property type="component" value="Unassembled WGS sequence"/>
</dbReference>
<reference evidence="2 3" key="1">
    <citation type="submission" date="2017-07" db="EMBL/GenBank/DDBJ databases">
        <title>Recovery of genomes from metagenomes via a dereplication, aggregation, and scoring strategy.</title>
        <authorList>
            <person name="Sieber C.M."/>
            <person name="Probst A.J."/>
            <person name="Sharrar A."/>
            <person name="Thomas B.C."/>
            <person name="Hess M."/>
            <person name="Tringe S.G."/>
            <person name="Banfield J.F."/>
        </authorList>
    </citation>
    <scope>NUCLEOTIDE SEQUENCE [LARGE SCALE GENOMIC DNA]</scope>
    <source>
        <strain evidence="2">JGI_Cruoil_03_44_89</strain>
    </source>
</reference>
<dbReference type="CDD" id="cd04186">
    <property type="entry name" value="GT_2_like_c"/>
    <property type="match status" value="1"/>
</dbReference>
<protein>
    <recommendedName>
        <fullName evidence="1">Glycosyltransferase 2-like domain-containing protein</fullName>
    </recommendedName>
</protein>
<dbReference type="PANTHER" id="PTHR43179:SF7">
    <property type="entry name" value="RHAMNOSYLTRANSFERASE WBBL"/>
    <property type="match status" value="1"/>
</dbReference>
<evidence type="ECO:0000259" key="1">
    <source>
        <dbReference type="Pfam" id="PF00535"/>
    </source>
</evidence>
<sequence>MLSLVIVTYNSEGDIGECLKSIYENTDSISYEIIVVDNHSRDDTVGIINREFPDVRLICNYENKNFAYATNQGIRLAKGKFIMLLNPDTALKNNAIEKLYIFLYKRPDVGAVAPKLLNPGGSIQRSCREFPTPFNLFTELTGLSLITGRTSRWKLPHFDYERTREVDQPSASALLVRGNLLREIGGLDVRYPLYMNDIELCYQIKRRGYKIYYLRDGEIYHTRGSSTKLDRSKSILHWHFGMMRYLKEHYPRHPVIPLYTIFLLCGMFYRTLLFKIKGLGRG</sequence>
<organism evidence="2 3">
    <name type="scientific">candidate division WOR-3 bacterium JGI_Cruoil_03_44_89</name>
    <dbReference type="NCBI Taxonomy" id="1973748"/>
    <lineage>
        <taxon>Bacteria</taxon>
        <taxon>Bacteria division WOR-3</taxon>
    </lineage>
</organism>
<dbReference type="InterPro" id="IPR001173">
    <property type="entry name" value="Glyco_trans_2-like"/>
</dbReference>
<evidence type="ECO:0000313" key="3">
    <source>
        <dbReference type="Proteomes" id="UP000215215"/>
    </source>
</evidence>
<dbReference type="InterPro" id="IPR029044">
    <property type="entry name" value="Nucleotide-diphossugar_trans"/>
</dbReference>
<evidence type="ECO:0000313" key="2">
    <source>
        <dbReference type="EMBL" id="OYD13822.1"/>
    </source>
</evidence>
<gene>
    <name evidence="2" type="ORF">CH333_09805</name>
</gene>
<name>A0A235BNS1_UNCW3</name>
<dbReference type="SUPFAM" id="SSF53448">
    <property type="entry name" value="Nucleotide-diphospho-sugar transferases"/>
    <property type="match status" value="1"/>
</dbReference>
<dbReference type="Pfam" id="PF00535">
    <property type="entry name" value="Glycos_transf_2"/>
    <property type="match status" value="1"/>
</dbReference>
<dbReference type="AlphaFoldDB" id="A0A235BNS1"/>